<feature type="coiled-coil region" evidence="1">
    <location>
        <begin position="146"/>
        <end position="173"/>
    </location>
</feature>
<evidence type="ECO:0000256" key="2">
    <source>
        <dbReference type="SAM" id="Phobius"/>
    </source>
</evidence>
<dbReference type="EMBL" id="VJVZ01000001">
    <property type="protein sequence ID" value="TRW27214.1"/>
    <property type="molecule type" value="Genomic_DNA"/>
</dbReference>
<proteinExistence type="predicted"/>
<dbReference type="GO" id="GO:0000155">
    <property type="term" value="F:phosphorelay sensor kinase activity"/>
    <property type="evidence" value="ECO:0007669"/>
    <property type="project" value="InterPro"/>
</dbReference>
<keyword evidence="4" id="KW-0418">Kinase</keyword>
<keyword evidence="1" id="KW-0175">Coiled coil</keyword>
<feature type="transmembrane region" description="Helical" evidence="2">
    <location>
        <begin position="89"/>
        <end position="108"/>
    </location>
</feature>
<dbReference type="GO" id="GO:0016020">
    <property type="term" value="C:membrane"/>
    <property type="evidence" value="ECO:0007669"/>
    <property type="project" value="InterPro"/>
</dbReference>
<keyword evidence="2" id="KW-0812">Transmembrane</keyword>
<evidence type="ECO:0000259" key="3">
    <source>
        <dbReference type="Pfam" id="PF06580"/>
    </source>
</evidence>
<keyword evidence="4" id="KW-0808">Transferase</keyword>
<comment type="caution">
    <text evidence="4">The sequence shown here is derived from an EMBL/GenBank/DDBJ whole genome shotgun (WGS) entry which is preliminary data.</text>
</comment>
<keyword evidence="2" id="KW-1133">Transmembrane helix</keyword>
<dbReference type="InterPro" id="IPR010559">
    <property type="entry name" value="Sig_transdc_His_kin_internal"/>
</dbReference>
<keyword evidence="5" id="KW-1185">Reference proteome</keyword>
<evidence type="ECO:0000313" key="5">
    <source>
        <dbReference type="Proteomes" id="UP000320643"/>
    </source>
</evidence>
<keyword evidence="2" id="KW-0472">Membrane</keyword>
<feature type="transmembrane region" description="Helical" evidence="2">
    <location>
        <begin position="120"/>
        <end position="138"/>
    </location>
</feature>
<feature type="transmembrane region" description="Helical" evidence="2">
    <location>
        <begin position="45"/>
        <end position="68"/>
    </location>
</feature>
<dbReference type="PANTHER" id="PTHR34220:SF7">
    <property type="entry name" value="SENSOR HISTIDINE KINASE YPDA"/>
    <property type="match status" value="1"/>
</dbReference>
<gene>
    <name evidence="4" type="ORF">FMM05_00825</name>
</gene>
<evidence type="ECO:0000313" key="4">
    <source>
        <dbReference type="EMBL" id="TRW27214.1"/>
    </source>
</evidence>
<dbReference type="AlphaFoldDB" id="A0A552V9R5"/>
<feature type="transmembrane region" description="Helical" evidence="2">
    <location>
        <begin position="21"/>
        <end position="39"/>
    </location>
</feature>
<dbReference type="PANTHER" id="PTHR34220">
    <property type="entry name" value="SENSOR HISTIDINE KINASE YPDA"/>
    <property type="match status" value="1"/>
</dbReference>
<dbReference type="Pfam" id="PF06580">
    <property type="entry name" value="His_kinase"/>
    <property type="match status" value="1"/>
</dbReference>
<protein>
    <submittedName>
        <fullName evidence="4">Histidine kinase</fullName>
    </submittedName>
</protein>
<reference evidence="4 5" key="1">
    <citation type="submission" date="2019-07" db="EMBL/GenBank/DDBJ databases">
        <title>Flavobacterium sp. nov., isolated from glacier ice.</title>
        <authorList>
            <person name="Liu Q."/>
            <person name="Xin Y.-H."/>
        </authorList>
    </citation>
    <scope>NUCLEOTIDE SEQUENCE [LARGE SCALE GENOMIC DNA]</scope>
    <source>
        <strain evidence="4 5">ZT4R6</strain>
    </source>
</reference>
<name>A0A552V9R5_9FLAO</name>
<dbReference type="RefSeq" id="WP_143371440.1">
    <property type="nucleotide sequence ID" value="NZ_VJVZ01000001.1"/>
</dbReference>
<dbReference type="OrthoDB" id="9809908at2"/>
<evidence type="ECO:0000256" key="1">
    <source>
        <dbReference type="SAM" id="Coils"/>
    </source>
</evidence>
<dbReference type="InterPro" id="IPR050640">
    <property type="entry name" value="Bact_2-comp_sensor_kinase"/>
</dbReference>
<organism evidence="4 5">
    <name type="scientific">Flavobacterium zepuense</name>
    <dbReference type="NCBI Taxonomy" id="2593302"/>
    <lineage>
        <taxon>Bacteria</taxon>
        <taxon>Pseudomonadati</taxon>
        <taxon>Bacteroidota</taxon>
        <taxon>Flavobacteriia</taxon>
        <taxon>Flavobacteriales</taxon>
        <taxon>Flavobacteriaceae</taxon>
        <taxon>Flavobacterium</taxon>
    </lineage>
</organism>
<feature type="domain" description="Signal transduction histidine kinase internal region" evidence="3">
    <location>
        <begin position="168"/>
        <end position="243"/>
    </location>
</feature>
<dbReference type="Proteomes" id="UP000320643">
    <property type="component" value="Unassembled WGS sequence"/>
</dbReference>
<sequence>MGNDISKLVSAYSIREIAKMNIFLSLLISVFAVFFLTVFHEPTILIFGMTLKSGCYIGLTSFTLLYILRYCSKKFQANTSKFRIVRYCTSFLCALIIQFIIWPFFAFISDIQWEYDETRLIFIFTSEALIMTTLILMLQDFALVRHGKSQTELENSRLQLRNAEAENLLLKQQIHPHFLFNSLNTLKALIKKDPNAAESYLIQLADFLRAAVSENNTQATTLEEELKLCKNYMEMQKIRFGTALSWDLIIDNENMLKGFVPSFSLQPLLENAIKHNIFTKESPLKIMVRQHDSYISISNAFNHRNAGELSIKSGLVNLAERYLLWSGEEIIIKNDGVIFSVSLKIMMHENNNN</sequence>
<accession>A0A552V9R5</accession>